<dbReference type="Gene3D" id="3.40.50.720">
    <property type="entry name" value="NAD(P)-binding Rossmann-like Domain"/>
    <property type="match status" value="1"/>
</dbReference>
<dbReference type="GO" id="GO:0016020">
    <property type="term" value="C:membrane"/>
    <property type="evidence" value="ECO:0007669"/>
    <property type="project" value="TreeGrafter"/>
</dbReference>
<dbReference type="GO" id="GO:0016491">
    <property type="term" value="F:oxidoreductase activity"/>
    <property type="evidence" value="ECO:0007669"/>
    <property type="project" value="UniProtKB-KW"/>
</dbReference>
<evidence type="ECO:0000256" key="2">
    <source>
        <dbReference type="ARBA" id="ARBA00023002"/>
    </source>
</evidence>
<proteinExistence type="inferred from homology"/>
<dbReference type="PANTHER" id="PTHR44196:SF2">
    <property type="entry name" value="SHORT-CHAIN DEHYDROGENASE-RELATED"/>
    <property type="match status" value="1"/>
</dbReference>
<dbReference type="InterPro" id="IPR036291">
    <property type="entry name" value="NAD(P)-bd_dom_sf"/>
</dbReference>
<comment type="similarity">
    <text evidence="1 3">Belongs to the short-chain dehydrogenases/reductases (SDR) family.</text>
</comment>
<dbReference type="Pfam" id="PF00106">
    <property type="entry name" value="adh_short"/>
    <property type="match status" value="1"/>
</dbReference>
<dbReference type="Proteomes" id="UP000561045">
    <property type="component" value="Unassembled WGS sequence"/>
</dbReference>
<evidence type="ECO:0000313" key="5">
    <source>
        <dbReference type="EMBL" id="MBB4014483.1"/>
    </source>
</evidence>
<dbReference type="SUPFAM" id="SSF51735">
    <property type="entry name" value="NAD(P)-binding Rossmann-fold domains"/>
    <property type="match status" value="1"/>
</dbReference>
<dbReference type="AlphaFoldDB" id="A0A840BPC8"/>
<evidence type="ECO:0000256" key="3">
    <source>
        <dbReference type="RuleBase" id="RU000363"/>
    </source>
</evidence>
<protein>
    <recommendedName>
        <fullName evidence="4">Ketoreductase domain-containing protein</fullName>
    </recommendedName>
</protein>
<dbReference type="PANTHER" id="PTHR44196">
    <property type="entry name" value="DEHYDROGENASE/REDUCTASE SDR FAMILY MEMBER 7B"/>
    <property type="match status" value="1"/>
</dbReference>
<evidence type="ECO:0000256" key="1">
    <source>
        <dbReference type="ARBA" id="ARBA00006484"/>
    </source>
</evidence>
<dbReference type="SMART" id="SM00822">
    <property type="entry name" value="PKS_KR"/>
    <property type="match status" value="1"/>
</dbReference>
<reference evidence="5 6" key="1">
    <citation type="submission" date="2020-08" db="EMBL/GenBank/DDBJ databases">
        <title>Genomic Encyclopedia of Type Strains, Phase IV (KMG-IV): sequencing the most valuable type-strain genomes for metagenomic binning, comparative biology and taxonomic classification.</title>
        <authorList>
            <person name="Goeker M."/>
        </authorList>
    </citation>
    <scope>NUCLEOTIDE SEQUENCE [LARGE SCALE GENOMIC DNA]</scope>
    <source>
        <strain evidence="5 6">DSM 106739</strain>
    </source>
</reference>
<feature type="domain" description="Ketoreductase" evidence="4">
    <location>
        <begin position="9"/>
        <end position="191"/>
    </location>
</feature>
<dbReference type="PRINTS" id="PR00081">
    <property type="entry name" value="GDHRDH"/>
</dbReference>
<comment type="caution">
    <text evidence="5">The sequence shown here is derived from an EMBL/GenBank/DDBJ whole genome shotgun (WGS) entry which is preliminary data.</text>
</comment>
<accession>A0A840BPC8</accession>
<evidence type="ECO:0000259" key="4">
    <source>
        <dbReference type="SMART" id="SM00822"/>
    </source>
</evidence>
<dbReference type="PRINTS" id="PR00080">
    <property type="entry name" value="SDRFAMILY"/>
</dbReference>
<name>A0A840BPC8_9RHOO</name>
<gene>
    <name evidence="5" type="ORF">GGR36_003829</name>
</gene>
<keyword evidence="2" id="KW-0560">Oxidoreductase</keyword>
<sequence length="263" mass="28384">MSQQQLKGAWALVTGASSGLGEDFARELAAQGMNLVLAARTRVPMEALASALRSAHGVEVVVESIDLSLPESADELQRRIAARGIQIEVLINNAGFGVYGEFVSTDWARIETMLQVDLMTLTRLTHRYGAEMAARGHGRILLISSIGGYQATPLYAAYCAAKAYVLSLGEALNDELGRRGVTVSVLSPGITATKFLAVSGQRATFYQRMLMMQSLPVVRIGLKALARGRASIVPGVANALTVFGNRFLPRRWQSAIAYQLMKN</sequence>
<dbReference type="PIRSF" id="PIRSF000126">
    <property type="entry name" value="11-beta-HSD1"/>
    <property type="match status" value="1"/>
</dbReference>
<dbReference type="EMBL" id="JACIET010000002">
    <property type="protein sequence ID" value="MBB4014483.1"/>
    <property type="molecule type" value="Genomic_DNA"/>
</dbReference>
<dbReference type="InterPro" id="IPR057326">
    <property type="entry name" value="KR_dom"/>
</dbReference>
<dbReference type="RefSeq" id="WP_183636659.1">
    <property type="nucleotide sequence ID" value="NZ_BAABLE010000009.1"/>
</dbReference>
<organism evidence="5 6">
    <name type="scientific">Niveibacterium umoris</name>
    <dbReference type="NCBI Taxonomy" id="1193620"/>
    <lineage>
        <taxon>Bacteria</taxon>
        <taxon>Pseudomonadati</taxon>
        <taxon>Pseudomonadota</taxon>
        <taxon>Betaproteobacteria</taxon>
        <taxon>Rhodocyclales</taxon>
        <taxon>Rhodocyclaceae</taxon>
        <taxon>Niveibacterium</taxon>
    </lineage>
</organism>
<dbReference type="InterPro" id="IPR002347">
    <property type="entry name" value="SDR_fam"/>
</dbReference>
<keyword evidence="6" id="KW-1185">Reference proteome</keyword>
<evidence type="ECO:0000313" key="6">
    <source>
        <dbReference type="Proteomes" id="UP000561045"/>
    </source>
</evidence>